<dbReference type="InterPro" id="IPR004089">
    <property type="entry name" value="MCPsignal_dom"/>
</dbReference>
<evidence type="ECO:0000259" key="12">
    <source>
        <dbReference type="PROSITE" id="PS50111"/>
    </source>
</evidence>
<keyword evidence="8" id="KW-0807">Transducer</keyword>
<dbReference type="Pfam" id="PF00015">
    <property type="entry name" value="MCPsignal"/>
    <property type="match status" value="1"/>
</dbReference>
<evidence type="ECO:0000313" key="15">
    <source>
        <dbReference type="Proteomes" id="UP000241447"/>
    </source>
</evidence>
<dbReference type="SUPFAM" id="SSF58104">
    <property type="entry name" value="Methyl-accepting chemotaxis protein (MCP) signaling domain"/>
    <property type="match status" value="1"/>
</dbReference>
<keyword evidence="4 11" id="KW-0812">Transmembrane</keyword>
<evidence type="ECO:0000256" key="4">
    <source>
        <dbReference type="ARBA" id="ARBA00022692"/>
    </source>
</evidence>
<dbReference type="PANTHER" id="PTHR43531">
    <property type="entry name" value="PROTEIN ICFG"/>
    <property type="match status" value="1"/>
</dbReference>
<comment type="similarity">
    <text evidence="7">Belongs to the methyl-accepting chemotaxis (MCP) protein family.</text>
</comment>
<evidence type="ECO:0000313" key="14">
    <source>
        <dbReference type="EMBL" id="AVW92970.1"/>
    </source>
</evidence>
<evidence type="ECO:0000256" key="8">
    <source>
        <dbReference type="PROSITE-ProRule" id="PRU00284"/>
    </source>
</evidence>
<dbReference type="Pfam" id="PF00672">
    <property type="entry name" value="HAMP"/>
    <property type="match status" value="1"/>
</dbReference>
<keyword evidence="3" id="KW-0145">Chemotaxis</keyword>
<dbReference type="InterPro" id="IPR051310">
    <property type="entry name" value="MCP_chemotaxis"/>
</dbReference>
<evidence type="ECO:0000256" key="5">
    <source>
        <dbReference type="ARBA" id="ARBA00022989"/>
    </source>
</evidence>
<evidence type="ECO:0000256" key="10">
    <source>
        <dbReference type="SAM" id="MobiDB-lite"/>
    </source>
</evidence>
<dbReference type="Proteomes" id="UP000241447">
    <property type="component" value="Chromosome"/>
</dbReference>
<dbReference type="GO" id="GO:0007165">
    <property type="term" value="P:signal transduction"/>
    <property type="evidence" value="ECO:0007669"/>
    <property type="project" value="UniProtKB-KW"/>
</dbReference>
<evidence type="ECO:0000256" key="9">
    <source>
        <dbReference type="SAM" id="Coils"/>
    </source>
</evidence>
<proteinExistence type="inferred from homology"/>
<evidence type="ECO:0000256" key="1">
    <source>
        <dbReference type="ARBA" id="ARBA00004651"/>
    </source>
</evidence>
<dbReference type="EMBL" id="CP028475">
    <property type="protein sequence ID" value="AVW92970.1"/>
    <property type="molecule type" value="Genomic_DNA"/>
</dbReference>
<dbReference type="PROSITE" id="PS50885">
    <property type="entry name" value="HAMP"/>
    <property type="match status" value="2"/>
</dbReference>
<feature type="domain" description="HAMP" evidence="13">
    <location>
        <begin position="226"/>
        <end position="279"/>
    </location>
</feature>
<dbReference type="PANTHER" id="PTHR43531:SF11">
    <property type="entry name" value="METHYL-ACCEPTING CHEMOTAXIS PROTEIN 3"/>
    <property type="match status" value="1"/>
</dbReference>
<keyword evidence="5 11" id="KW-1133">Transmembrane helix</keyword>
<keyword evidence="6 11" id="KW-0472">Membrane</keyword>
<evidence type="ECO:0000256" key="2">
    <source>
        <dbReference type="ARBA" id="ARBA00022475"/>
    </source>
</evidence>
<evidence type="ECO:0000256" key="7">
    <source>
        <dbReference type="ARBA" id="ARBA00029447"/>
    </source>
</evidence>
<dbReference type="InterPro" id="IPR003660">
    <property type="entry name" value="HAMP_dom"/>
</dbReference>
<dbReference type="Gene3D" id="3.30.450.20">
    <property type="entry name" value="PAS domain"/>
    <property type="match status" value="1"/>
</dbReference>
<dbReference type="SMART" id="SM00304">
    <property type="entry name" value="HAMP"/>
    <property type="match status" value="2"/>
</dbReference>
<dbReference type="GO" id="GO:0006935">
    <property type="term" value="P:chemotaxis"/>
    <property type="evidence" value="ECO:0007669"/>
    <property type="project" value="UniProtKB-KW"/>
</dbReference>
<dbReference type="CDD" id="cd11386">
    <property type="entry name" value="MCP_signal"/>
    <property type="match status" value="1"/>
</dbReference>
<dbReference type="Pfam" id="PF17200">
    <property type="entry name" value="sCache_2"/>
    <property type="match status" value="1"/>
</dbReference>
<dbReference type="PROSITE" id="PS50111">
    <property type="entry name" value="CHEMOTAXIS_TRANSDUC_2"/>
    <property type="match status" value="1"/>
</dbReference>
<protein>
    <submittedName>
        <fullName evidence="14">Chemotaxis protein</fullName>
    </submittedName>
</protein>
<dbReference type="GO" id="GO:0005886">
    <property type="term" value="C:plasma membrane"/>
    <property type="evidence" value="ECO:0007669"/>
    <property type="project" value="UniProtKB-SubCell"/>
</dbReference>
<organism evidence="14 15">
    <name type="scientific">Celeribacter baekdonensis</name>
    <dbReference type="NCBI Taxonomy" id="875171"/>
    <lineage>
        <taxon>Bacteria</taxon>
        <taxon>Pseudomonadati</taxon>
        <taxon>Pseudomonadota</taxon>
        <taxon>Alphaproteobacteria</taxon>
        <taxon>Rhodobacterales</taxon>
        <taxon>Roseobacteraceae</taxon>
        <taxon>Celeribacter</taxon>
    </lineage>
</organism>
<evidence type="ECO:0000256" key="6">
    <source>
        <dbReference type="ARBA" id="ARBA00023136"/>
    </source>
</evidence>
<keyword evidence="9" id="KW-0175">Coiled coil</keyword>
<feature type="coiled-coil region" evidence="9">
    <location>
        <begin position="618"/>
        <end position="645"/>
    </location>
</feature>
<dbReference type="AlphaFoldDB" id="A0A2R4M6Z6"/>
<comment type="subcellular location">
    <subcellularLocation>
        <location evidence="1">Cell membrane</location>
        <topology evidence="1">Multi-pass membrane protein</topology>
    </subcellularLocation>
</comment>
<dbReference type="InterPro" id="IPR033480">
    <property type="entry name" value="sCache_2"/>
</dbReference>
<feature type="transmembrane region" description="Helical" evidence="11">
    <location>
        <begin position="24"/>
        <end position="45"/>
    </location>
</feature>
<dbReference type="Gene3D" id="1.10.287.950">
    <property type="entry name" value="Methyl-accepting chemotaxis protein"/>
    <property type="match status" value="1"/>
</dbReference>
<gene>
    <name evidence="14" type="ORF">DA792_19320</name>
</gene>
<sequence>MVWPNAMQFKGIDMIRAQMSKLSVRIYAIVAIAVVLIAVLTQILLHLSYNSALTMREQHLSDVVDTAISTLADIERQVKAGDLTQNQAQILGQEAMMKMRYGENGYFFVLNTENVMIAHPTKPEMIGTNQSDIMDTHGTYIFREMIEIVANKGGGALTYFFDKPDGSGDDEKISYVREFQPWGWIVGTGSYLSDINADLASMRTVGHGVLAAALIALGIISTLLVRSVTRPLDALKARMSAMSQGDTHNEVPMTNNKSEIGEMARVLEIFRVALVERSELERAQIDQDATMAREREEAAEREHQAKLREVAVEENRRKEQEKARQEKEAERAAAEVEREHNLRDQQRVVSTLAAGLGAMSRGDLTVRINEEFPPEYVKLRTDFNNAVEKISRLASAIVEGAATIIGETDNLNSAAIDLSRRTETQAASLEETAAAITELAASVDSSARSAKDAAGTVGQTKDRSTAGRNVVQRTVKAMNDIAESSTQISKITSVIDDIAFQTNLLALNAGVEAARAGDSGRGFAVVASEVRALAQRSSEAANEIAKLIETSGRQVDEGVQLVNASGEALAEIETLVSNLDELVQTISTSASEQAVGLSEISTAVGQLDQVTQHNAAMFEETTAALQSLKAQATALERDSSVLKTRNEDTGVRLAS</sequence>
<accession>A0A2R4M6Z6</accession>
<dbReference type="CDD" id="cd12912">
    <property type="entry name" value="PDC2_MCP_like"/>
    <property type="match status" value="1"/>
</dbReference>
<keyword evidence="2" id="KW-1003">Cell membrane</keyword>
<feature type="domain" description="Methyl-accepting transducer" evidence="12">
    <location>
        <begin position="400"/>
        <end position="629"/>
    </location>
</feature>
<dbReference type="KEGG" id="cbak:DA792_19320"/>
<dbReference type="SUPFAM" id="SSF158472">
    <property type="entry name" value="HAMP domain-like"/>
    <property type="match status" value="1"/>
</dbReference>
<dbReference type="SMART" id="SM00283">
    <property type="entry name" value="MA"/>
    <property type="match status" value="1"/>
</dbReference>
<evidence type="ECO:0000256" key="11">
    <source>
        <dbReference type="SAM" id="Phobius"/>
    </source>
</evidence>
<feature type="region of interest" description="Disordered" evidence="10">
    <location>
        <begin position="312"/>
        <end position="343"/>
    </location>
</feature>
<feature type="domain" description="HAMP" evidence="13">
    <location>
        <begin position="343"/>
        <end position="395"/>
    </location>
</feature>
<evidence type="ECO:0000256" key="3">
    <source>
        <dbReference type="ARBA" id="ARBA00022500"/>
    </source>
</evidence>
<reference evidence="14 15" key="1">
    <citation type="submission" date="2018-03" db="EMBL/GenBank/DDBJ databases">
        <title>The Complete Genome of Celeribacter baekdonensis strain LH4, a Thiosulfate-Oxidizing Alphaproteobacterium Isolated from Gulf of Mexico Continental Slope Sediments.</title>
        <authorList>
            <person name="Flood B.E."/>
            <person name="Bailey J.V."/>
            <person name="Leprich D."/>
        </authorList>
    </citation>
    <scope>NUCLEOTIDE SEQUENCE [LARGE SCALE GENOMIC DNA]</scope>
    <source>
        <strain evidence="14 15">LH4</strain>
    </source>
</reference>
<dbReference type="OrthoDB" id="8482111at2"/>
<name>A0A2R4M6Z6_9RHOB</name>
<dbReference type="FunFam" id="1.10.287.950:FF:000001">
    <property type="entry name" value="Methyl-accepting chemotaxis sensory transducer"/>
    <property type="match status" value="1"/>
</dbReference>
<dbReference type="Gene3D" id="6.10.340.10">
    <property type="match status" value="1"/>
</dbReference>
<evidence type="ECO:0000259" key="13">
    <source>
        <dbReference type="PROSITE" id="PS50885"/>
    </source>
</evidence>
<dbReference type="CDD" id="cd06225">
    <property type="entry name" value="HAMP"/>
    <property type="match status" value="1"/>
</dbReference>
<dbReference type="SMART" id="SM01049">
    <property type="entry name" value="Cache_2"/>
    <property type="match status" value="1"/>
</dbReference>